<feature type="region of interest" description="Disordered" evidence="1">
    <location>
        <begin position="1"/>
        <end position="41"/>
    </location>
</feature>
<reference evidence="2" key="1">
    <citation type="submission" date="2021-02" db="EMBL/GenBank/DDBJ databases">
        <authorList>
            <person name="Nowell W R."/>
        </authorList>
    </citation>
    <scope>NUCLEOTIDE SEQUENCE</scope>
</reference>
<accession>A0A8S2PA74</accession>
<comment type="caution">
    <text evidence="2">The sequence shown here is derived from an EMBL/GenBank/DDBJ whole genome shotgun (WGS) entry which is preliminary data.</text>
</comment>
<organism evidence="2 3">
    <name type="scientific">Rotaria magnacalcarata</name>
    <dbReference type="NCBI Taxonomy" id="392030"/>
    <lineage>
        <taxon>Eukaryota</taxon>
        <taxon>Metazoa</taxon>
        <taxon>Spiralia</taxon>
        <taxon>Gnathifera</taxon>
        <taxon>Rotifera</taxon>
        <taxon>Eurotatoria</taxon>
        <taxon>Bdelloidea</taxon>
        <taxon>Philodinida</taxon>
        <taxon>Philodinidae</taxon>
        <taxon>Rotaria</taxon>
    </lineage>
</organism>
<protein>
    <submittedName>
        <fullName evidence="2">Uncharacterized protein</fullName>
    </submittedName>
</protein>
<dbReference type="AlphaFoldDB" id="A0A8S2PA74"/>
<gene>
    <name evidence="2" type="ORF">GIL414_LOCUS13797</name>
</gene>
<feature type="non-terminal residue" evidence="2">
    <location>
        <position position="41"/>
    </location>
</feature>
<feature type="compositionally biased region" description="Polar residues" evidence="1">
    <location>
        <begin position="13"/>
        <end position="27"/>
    </location>
</feature>
<feature type="compositionally biased region" description="Low complexity" evidence="1">
    <location>
        <begin position="1"/>
        <end position="12"/>
    </location>
</feature>
<name>A0A8S2PA74_9BILA</name>
<dbReference type="EMBL" id="CAJOBJ010005683">
    <property type="protein sequence ID" value="CAF4039018.1"/>
    <property type="molecule type" value="Genomic_DNA"/>
</dbReference>
<proteinExistence type="predicted"/>
<evidence type="ECO:0000313" key="3">
    <source>
        <dbReference type="Proteomes" id="UP000681720"/>
    </source>
</evidence>
<evidence type="ECO:0000256" key="1">
    <source>
        <dbReference type="SAM" id="MobiDB-lite"/>
    </source>
</evidence>
<sequence length="41" mass="4489">MSNANNTPAPAASQTLNDFQSAQQTDSKFWRKVKADPIVPI</sequence>
<dbReference type="Proteomes" id="UP000681720">
    <property type="component" value="Unassembled WGS sequence"/>
</dbReference>
<evidence type="ECO:0000313" key="2">
    <source>
        <dbReference type="EMBL" id="CAF4039018.1"/>
    </source>
</evidence>